<feature type="compositionally biased region" description="Basic and acidic residues" evidence="9">
    <location>
        <begin position="1107"/>
        <end position="1116"/>
    </location>
</feature>
<gene>
    <name evidence="11" type="ORF">VKT23_005966</name>
</gene>
<evidence type="ECO:0000256" key="5">
    <source>
        <dbReference type="ARBA" id="ARBA00022833"/>
    </source>
</evidence>
<dbReference type="Pfam" id="PF13639">
    <property type="entry name" value="zf-RING_2"/>
    <property type="match status" value="1"/>
</dbReference>
<feature type="compositionally biased region" description="Basic residues" evidence="9">
    <location>
        <begin position="44"/>
        <end position="62"/>
    </location>
</feature>
<feature type="compositionally biased region" description="Gly residues" evidence="9">
    <location>
        <begin position="708"/>
        <end position="719"/>
    </location>
</feature>
<feature type="region of interest" description="Disordered" evidence="9">
    <location>
        <begin position="902"/>
        <end position="968"/>
    </location>
</feature>
<feature type="compositionally biased region" description="Polar residues" evidence="9">
    <location>
        <begin position="1192"/>
        <end position="1205"/>
    </location>
</feature>
<feature type="compositionally biased region" description="Low complexity" evidence="9">
    <location>
        <begin position="201"/>
        <end position="240"/>
    </location>
</feature>
<dbReference type="InterPro" id="IPR013083">
    <property type="entry name" value="Znf_RING/FYVE/PHD"/>
</dbReference>
<dbReference type="PANTHER" id="PTHR47168">
    <property type="entry name" value="RING ZINC FINGER DOMAIN SUPERFAMILY PROTEIN-RELATED"/>
    <property type="match status" value="1"/>
</dbReference>
<feature type="compositionally biased region" description="Pro residues" evidence="9">
    <location>
        <begin position="176"/>
        <end position="200"/>
    </location>
</feature>
<feature type="compositionally biased region" description="Basic and acidic residues" evidence="9">
    <location>
        <begin position="559"/>
        <end position="577"/>
    </location>
</feature>
<feature type="compositionally biased region" description="Low complexity" evidence="9">
    <location>
        <begin position="1144"/>
        <end position="1172"/>
    </location>
</feature>
<comment type="subcellular location">
    <subcellularLocation>
        <location evidence="1">Membrane</location>
        <topology evidence="1">Single-pass membrane protein</topology>
    </subcellularLocation>
</comment>
<dbReference type="Gene3D" id="3.30.40.10">
    <property type="entry name" value="Zinc/RING finger domain, C3HC4 (zinc finger)"/>
    <property type="match status" value="1"/>
</dbReference>
<evidence type="ECO:0000256" key="1">
    <source>
        <dbReference type="ARBA" id="ARBA00004167"/>
    </source>
</evidence>
<feature type="compositionally biased region" description="Basic and acidic residues" evidence="9">
    <location>
        <begin position="720"/>
        <end position="742"/>
    </location>
</feature>
<feature type="compositionally biased region" description="Basic residues" evidence="9">
    <location>
        <begin position="80"/>
        <end position="89"/>
    </location>
</feature>
<evidence type="ECO:0000256" key="2">
    <source>
        <dbReference type="ARBA" id="ARBA00022692"/>
    </source>
</evidence>
<feature type="compositionally biased region" description="Low complexity" evidence="9">
    <location>
        <begin position="773"/>
        <end position="799"/>
    </location>
</feature>
<evidence type="ECO:0000256" key="7">
    <source>
        <dbReference type="ARBA" id="ARBA00023136"/>
    </source>
</evidence>
<feature type="region of interest" description="Disordered" evidence="9">
    <location>
        <begin position="708"/>
        <end position="886"/>
    </location>
</feature>
<keyword evidence="5" id="KW-0862">Zinc</keyword>
<keyword evidence="2" id="KW-0812">Transmembrane</keyword>
<feature type="compositionally biased region" description="Low complexity" evidence="9">
    <location>
        <begin position="13"/>
        <end position="43"/>
    </location>
</feature>
<feature type="region of interest" description="Disordered" evidence="9">
    <location>
        <begin position="1142"/>
        <end position="1223"/>
    </location>
</feature>
<dbReference type="InterPro" id="IPR001841">
    <property type="entry name" value="Znf_RING"/>
</dbReference>
<feature type="region of interest" description="Disordered" evidence="9">
    <location>
        <begin position="449"/>
        <end position="521"/>
    </location>
</feature>
<dbReference type="SMART" id="SM00184">
    <property type="entry name" value="RING"/>
    <property type="match status" value="1"/>
</dbReference>
<name>A0ABR1JV84_9AGAR</name>
<feature type="compositionally biased region" description="Polar residues" evidence="9">
    <location>
        <begin position="130"/>
        <end position="143"/>
    </location>
</feature>
<keyword evidence="4 8" id="KW-0863">Zinc-finger</keyword>
<feature type="compositionally biased region" description="Low complexity" evidence="9">
    <location>
        <begin position="365"/>
        <end position="413"/>
    </location>
</feature>
<feature type="compositionally biased region" description="Low complexity" evidence="9">
    <location>
        <begin position="1033"/>
        <end position="1062"/>
    </location>
</feature>
<keyword evidence="6" id="KW-1133">Transmembrane helix</keyword>
<organism evidence="11 12">
    <name type="scientific">Marasmiellus scandens</name>
    <dbReference type="NCBI Taxonomy" id="2682957"/>
    <lineage>
        <taxon>Eukaryota</taxon>
        <taxon>Fungi</taxon>
        <taxon>Dikarya</taxon>
        <taxon>Basidiomycota</taxon>
        <taxon>Agaricomycotina</taxon>
        <taxon>Agaricomycetes</taxon>
        <taxon>Agaricomycetidae</taxon>
        <taxon>Agaricales</taxon>
        <taxon>Marasmiineae</taxon>
        <taxon>Omphalotaceae</taxon>
        <taxon>Marasmiellus</taxon>
    </lineage>
</organism>
<feature type="compositionally biased region" description="Basic and acidic residues" evidence="9">
    <location>
        <begin position="114"/>
        <end position="129"/>
    </location>
</feature>
<feature type="compositionally biased region" description="Gly residues" evidence="9">
    <location>
        <begin position="1009"/>
        <end position="1018"/>
    </location>
</feature>
<comment type="caution">
    <text evidence="11">The sequence shown here is derived from an EMBL/GenBank/DDBJ whole genome shotgun (WGS) entry which is preliminary data.</text>
</comment>
<dbReference type="PROSITE" id="PS50089">
    <property type="entry name" value="ZF_RING_2"/>
    <property type="match status" value="1"/>
</dbReference>
<feature type="compositionally biased region" description="Acidic residues" evidence="9">
    <location>
        <begin position="1117"/>
        <end position="1126"/>
    </location>
</feature>
<feature type="region of interest" description="Disordered" evidence="9">
    <location>
        <begin position="1085"/>
        <end position="1126"/>
    </location>
</feature>
<feature type="compositionally biased region" description="Gly residues" evidence="9">
    <location>
        <begin position="592"/>
        <end position="610"/>
    </location>
</feature>
<feature type="compositionally biased region" description="Low complexity" evidence="9">
    <location>
        <begin position="1085"/>
        <end position="1096"/>
    </location>
</feature>
<keyword evidence="3" id="KW-0479">Metal-binding</keyword>
<keyword evidence="7" id="KW-0472">Membrane</keyword>
<dbReference type="CDD" id="cd16461">
    <property type="entry name" value="RING-H2_EL5-like"/>
    <property type="match status" value="1"/>
</dbReference>
<feature type="region of interest" description="Disordered" evidence="9">
    <location>
        <begin position="534"/>
        <end position="577"/>
    </location>
</feature>
<feature type="compositionally biased region" description="Low complexity" evidence="9">
    <location>
        <begin position="626"/>
        <end position="647"/>
    </location>
</feature>
<evidence type="ECO:0000259" key="10">
    <source>
        <dbReference type="PROSITE" id="PS50089"/>
    </source>
</evidence>
<evidence type="ECO:0000256" key="6">
    <source>
        <dbReference type="ARBA" id="ARBA00022989"/>
    </source>
</evidence>
<feature type="compositionally biased region" description="Polar residues" evidence="9">
    <location>
        <begin position="868"/>
        <end position="880"/>
    </location>
</feature>
<feature type="compositionally biased region" description="Polar residues" evidence="9">
    <location>
        <begin position="320"/>
        <end position="336"/>
    </location>
</feature>
<feature type="compositionally biased region" description="Acidic residues" evidence="9">
    <location>
        <begin position="840"/>
        <end position="867"/>
    </location>
</feature>
<reference evidence="11 12" key="1">
    <citation type="submission" date="2024-01" db="EMBL/GenBank/DDBJ databases">
        <title>A draft genome for the cacao thread blight pathogen Marasmiellus scandens.</title>
        <authorList>
            <person name="Baruah I.K."/>
            <person name="Leung J."/>
            <person name="Bukari Y."/>
            <person name="Amoako-Attah I."/>
            <person name="Meinhardt L.W."/>
            <person name="Bailey B.A."/>
            <person name="Cohen S.P."/>
        </authorList>
    </citation>
    <scope>NUCLEOTIDE SEQUENCE [LARGE SCALE GENOMIC DNA]</scope>
    <source>
        <strain evidence="11 12">GH-19</strain>
    </source>
</reference>
<feature type="compositionally biased region" description="Low complexity" evidence="9">
    <location>
        <begin position="1362"/>
        <end position="1373"/>
    </location>
</feature>
<accession>A0ABR1JV84</accession>
<feature type="region of interest" description="Disordered" evidence="9">
    <location>
        <begin position="1004"/>
        <end position="1062"/>
    </location>
</feature>
<keyword evidence="12" id="KW-1185">Reference proteome</keyword>
<sequence length="1373" mass="142821">MGQSSSRQRPESDTISPNIPSSSSTVHNAPRPRSVRSSTSSAHAKSKRRRSLCNFVKRRGSSRRSSIVGKTRDSIGSVRRSWRQSRRWSKLGLVRSDQPITKDRDSSIDSPAVEPKDSSAPDAETHSITEENQSLSTGSTLHISSDARDPEQSNSELFAEPIPDETPSVPPRTATPLPPPLSPPPVPTLTPPPRTFPPPGTLVVVQGVVHTTDVPRPQTQTQNSGASNSTNSSTGLNAGTDMEAPSDTTSPLSHESHESPAGAGSGENHAITRTRSESRTRNRLSTLFGARPSSSSGVSFSRRASTASASAGPSSLSRRTSTSVHPVETSTSSDSRLSPEPTLASTLNNDNDTRSGFSSGSDVITASTSMSSASSSPSSLSSSPSSSSASSTGTAVTAATSPDATPPVASTPTASPPLPTSSISSSSIDVLGTLLSVAAAATAASLLTGPPDHLMPHLRPRSDNNNNNTNANNASSLPSSPSSSESIPSSPLFNSRPTSPTSLSAASTTTGDQANAANPSNNFRQAWGSIRERLGLRPGSGSVPSTTEAGGLGLGAVGSERERERERDRPFSPDARDRMLAEMTRAFNLGLGMAGGPGQGQGQGQQGQGQDGEQSLVGEAQGAGADDNNSSQNNDNNNNTNNTGNSNRLSRMAQLMAGGSTTTASPSSSLPTTTSTTATSLSLPPEGSFERFLVDLQTDLRAALLGGAGESVGLGGGRRGLGDMARREREERHEHEHEEGGQQERVSSSSPVLGLSTPMPEAASTETASMGVSSVPDPALSLPSSPLMTTAATTTSPSAEIQPRVDQVVAEAQIEAEMEDDTASTATDDSMPSLNSVSESDSDEEDTESETEEESDEDEDMDEDTDGQVENTNQTRAQTQIHEEDVLARLTRARDLLASALASTGASTAAPASAPVLPMPVSMSSSSDSDSTPTSASPSTSLPTITSPSATQNTTTATAPTTATATTNPGRINWWRLYRFPPIAAPRAQAAADSVAANMTSSLAPLGGVRAGGPGPGLTRGMPGAPMPTQTQNPSESGSESTTTAPASPTASNNANANTNPNNNLVVPVIVVGLQSVSLPWARHANANNNNNNNRNGADVGAGTSAGEHEHEHEHEHEEEDGLEEADDDLVNDELAELERELISSTSSPFSSLGSGPNANANAAVNTNANANGSRGRRWQSRAANAFRSLRPGSSRQGQDTLGQMQGQGGAEGARREGPSLMDLDGPGSRTFLIYVIGGYYPPDHSIVTGEPDNLDSFEALLDLAELLGQVKPPTVSKEEIEKSGLEVIKATQLEEYEKDGKISSNCTERCLICLDDYQPEDDLRVLSCKHGFHMDCVDKWLQEGKNNCPACRSKGVSEDVTSTSTSTSPTVA</sequence>
<feature type="compositionally biased region" description="Low complexity" evidence="9">
    <location>
        <begin position="283"/>
        <end position="319"/>
    </location>
</feature>
<protein>
    <recommendedName>
        <fullName evidence="10">RING-type domain-containing protein</fullName>
    </recommendedName>
</protein>
<dbReference type="EMBL" id="JBANRG010000007">
    <property type="protein sequence ID" value="KAK7464759.1"/>
    <property type="molecule type" value="Genomic_DNA"/>
</dbReference>
<feature type="region of interest" description="Disordered" evidence="9">
    <location>
        <begin position="1353"/>
        <end position="1373"/>
    </location>
</feature>
<dbReference type="InterPro" id="IPR051653">
    <property type="entry name" value="E3_ligase_sorting_rcpt"/>
</dbReference>
<feature type="region of interest" description="Disordered" evidence="9">
    <location>
        <begin position="1"/>
        <end position="424"/>
    </location>
</feature>
<feature type="compositionally biased region" description="Low complexity" evidence="9">
    <location>
        <begin position="660"/>
        <end position="685"/>
    </location>
</feature>
<evidence type="ECO:0000313" key="11">
    <source>
        <dbReference type="EMBL" id="KAK7464759.1"/>
    </source>
</evidence>
<feature type="domain" description="RING-type" evidence="10">
    <location>
        <begin position="1311"/>
        <end position="1353"/>
    </location>
</feature>
<feature type="region of interest" description="Disordered" evidence="9">
    <location>
        <begin position="590"/>
        <end position="685"/>
    </location>
</feature>
<dbReference type="SUPFAM" id="SSF57850">
    <property type="entry name" value="RING/U-box"/>
    <property type="match status" value="1"/>
</dbReference>
<proteinExistence type="predicted"/>
<evidence type="ECO:0000256" key="4">
    <source>
        <dbReference type="ARBA" id="ARBA00022771"/>
    </source>
</evidence>
<evidence type="ECO:0000256" key="3">
    <source>
        <dbReference type="ARBA" id="ARBA00022723"/>
    </source>
</evidence>
<feature type="compositionally biased region" description="Polar residues" evidence="9">
    <location>
        <begin position="343"/>
        <end position="364"/>
    </location>
</feature>
<evidence type="ECO:0000256" key="8">
    <source>
        <dbReference type="PROSITE-ProRule" id="PRU00175"/>
    </source>
</evidence>
<feature type="compositionally biased region" description="Polar residues" evidence="9">
    <location>
        <begin position="511"/>
        <end position="521"/>
    </location>
</feature>
<dbReference type="PANTHER" id="PTHR47168:SF1">
    <property type="entry name" value="OS02G0798600 PROTEIN"/>
    <property type="match status" value="1"/>
</dbReference>
<feature type="compositionally biased region" description="Low complexity" evidence="9">
    <location>
        <begin position="463"/>
        <end position="510"/>
    </location>
</feature>
<dbReference type="Proteomes" id="UP001498398">
    <property type="component" value="Unassembled WGS sequence"/>
</dbReference>
<evidence type="ECO:0000256" key="9">
    <source>
        <dbReference type="SAM" id="MobiDB-lite"/>
    </source>
</evidence>
<evidence type="ECO:0000313" key="12">
    <source>
        <dbReference type="Proteomes" id="UP001498398"/>
    </source>
</evidence>